<dbReference type="EMBL" id="CAJNRD030001123">
    <property type="protein sequence ID" value="CAG5102645.1"/>
    <property type="molecule type" value="Genomic_DNA"/>
</dbReference>
<evidence type="ECO:0000256" key="14">
    <source>
        <dbReference type="PIRSR" id="PIRSR606539-2"/>
    </source>
</evidence>
<feature type="binding site" evidence="14">
    <location>
        <position position="411"/>
    </location>
    <ligand>
        <name>ATP</name>
        <dbReference type="ChEBI" id="CHEBI:30616"/>
    </ligand>
</feature>
<dbReference type="SUPFAM" id="SSF81665">
    <property type="entry name" value="Calcium ATPase, transmembrane domain M"/>
    <property type="match status" value="1"/>
</dbReference>
<gene>
    <name evidence="20" type="ORF">HICCMSTLAB_LOCUS11118</name>
</gene>
<dbReference type="OrthoDB" id="377733at2759"/>
<evidence type="ECO:0000313" key="20">
    <source>
        <dbReference type="EMBL" id="CAG5102645.1"/>
    </source>
</evidence>
<feature type="transmembrane region" description="Helical" evidence="16">
    <location>
        <begin position="73"/>
        <end position="89"/>
    </location>
</feature>
<proteinExistence type="inferred from homology"/>
<dbReference type="InterPro" id="IPR032630">
    <property type="entry name" value="P_typ_ATPase_c"/>
</dbReference>
<dbReference type="EC" id="7.6.2.1" evidence="16"/>
<evidence type="ECO:0000256" key="11">
    <source>
        <dbReference type="ARBA" id="ARBA00023136"/>
    </source>
</evidence>
<dbReference type="InterPro" id="IPR018303">
    <property type="entry name" value="ATPase_P-typ_P_site"/>
</dbReference>
<feature type="transmembrane region" description="Helical" evidence="16">
    <location>
        <begin position="830"/>
        <end position="851"/>
    </location>
</feature>
<dbReference type="GO" id="GO:0016887">
    <property type="term" value="F:ATP hydrolysis activity"/>
    <property type="evidence" value="ECO:0007669"/>
    <property type="project" value="InterPro"/>
</dbReference>
<dbReference type="InterPro" id="IPR008250">
    <property type="entry name" value="ATPase_P-typ_transduc_dom_A_sf"/>
</dbReference>
<dbReference type="NCBIfam" id="TIGR01652">
    <property type="entry name" value="ATPase-Plipid"/>
    <property type="match status" value="1"/>
</dbReference>
<sequence length="1059" mass="121108">MNRHSIDQSVVWFKRHRRYLCLSGSGTSALGEHRIFTINPTNNPADTIFQNNQIKSSKYTVWNFLPKNLFEQFRRIANFYFLLSAIIAMSNESLAASITTLLPLVFVIFVTACKQGYEDFLRHQSDYRVNGTSVTVIRNKCMQVIRCEQIVVGDLVRVSRDQDLPCDIILLYSSELNGSCYVTTSNLDGESNLKTLQVLKVTLNKSIEEIVSMECLVTCQHPQSNLYEFHGKIEVKFSENNLASGFISIDNVLLRGSRLRDTEFIIGAAVYSGSDTKLSKNSKQTPNKFSTVEKSINLYLVFFIFVLILEITISTVLKQLSDYDHQGHHYLNINSTTSFFKVVRDFLSFTILYNYIVPISLYVTVELQKFLGSLFFHWDLEMYDERNNQPAVVNTSDLNEDLGQIEYLLTDKTGTLTENLMVFRRCSINGTMYIEKDCNGKIYELPLNGNEHEATKVVTWPPEIWHFMIALSLCHSVHVAPPIIMDGVVARRTAFRESFRQKTIRRVNSSLLMDPSLPEYQAASADEKALVEASARCGVILTKYEGDLLEIKAGDQYLSFTCLEILEFTSERKRMSVIVQDSANELWLYSKGADSEMFPLMHEGKIQETEQHVADFSQRGLRTLVVGCKKLTVQEYDKFIRLAEQARQIIGPERSKQVEKVYLSVERGMTLLGATGIEDSLQEGVEETLESLRAANIKVWVLTGDKAETAENIAFSCGHFKSGTEVLRLMGQSTVQICFITLTSYERRMKLEPYKQYGLIMDGVSMAIAYNHCPELLRIVGMSCDAVVCCRMSPLQKSEYFFYKNVVFITPQVFFGLSNGFSSQALYDSVFLMGFNIVFTSTPVLAFGLLAQDYSASKLINYPQYYTLNKKNRLLSINQIIIWMLLALWHTSVIYFGTYTYFNINPIILSNPTMADFACFNTCIFHLVTLVTNLELLFRNLYWTFPFVMSVIISELFFFIIATAYSSINIQFSSQMFGVFVELMSSPTFWLLTILIVPICLIPDFLIAVYESYRPSKLNYQDTREENIQDNYSEWSTPSSEERRYNLTPWRGTFTFSST</sequence>
<feature type="binding site" evidence="14">
    <location>
        <position position="703"/>
    </location>
    <ligand>
        <name>ATP</name>
        <dbReference type="ChEBI" id="CHEBI:30616"/>
    </ligand>
</feature>
<dbReference type="Gene3D" id="3.40.50.1000">
    <property type="entry name" value="HAD superfamily/HAD-like"/>
    <property type="match status" value="1"/>
</dbReference>
<feature type="transmembrane region" description="Helical" evidence="16">
    <location>
        <begin position="988"/>
        <end position="1010"/>
    </location>
</feature>
<dbReference type="Pfam" id="PF16212">
    <property type="entry name" value="PhoLip_ATPase_C"/>
    <property type="match status" value="1"/>
</dbReference>
<keyword evidence="21" id="KW-1185">Reference proteome</keyword>
<feature type="transmembrane region" description="Helical" evidence="16">
    <location>
        <begin position="801"/>
        <end position="818"/>
    </location>
</feature>
<evidence type="ECO:0000259" key="17">
    <source>
        <dbReference type="Pfam" id="PF00122"/>
    </source>
</evidence>
<keyword evidence="7 14" id="KW-0067">ATP-binding</keyword>
<evidence type="ECO:0000256" key="13">
    <source>
        <dbReference type="PIRSR" id="PIRSR606539-1"/>
    </source>
</evidence>
<evidence type="ECO:0000256" key="2">
    <source>
        <dbReference type="ARBA" id="ARBA00004308"/>
    </source>
</evidence>
<feature type="transmembrane region" description="Helical" evidence="16">
    <location>
        <begin position="880"/>
        <end position="902"/>
    </location>
</feature>
<keyword evidence="5 15" id="KW-0479">Metal-binding</keyword>
<name>A0A8J2MXV5_COTCN</name>
<protein>
    <recommendedName>
        <fullName evidence="16">Phospholipid-transporting ATPase</fullName>
        <ecNumber evidence="16">7.6.2.1</ecNumber>
    </recommendedName>
</protein>
<dbReference type="AlphaFoldDB" id="A0A8J2MXV5"/>
<dbReference type="InterPro" id="IPR032631">
    <property type="entry name" value="P-type_ATPase_N"/>
</dbReference>
<evidence type="ECO:0000259" key="19">
    <source>
        <dbReference type="Pfam" id="PF16212"/>
    </source>
</evidence>
<keyword evidence="8 15" id="KW-0460">Magnesium</keyword>
<evidence type="ECO:0000256" key="9">
    <source>
        <dbReference type="ARBA" id="ARBA00022967"/>
    </source>
</evidence>
<dbReference type="GO" id="GO:0005886">
    <property type="term" value="C:plasma membrane"/>
    <property type="evidence" value="ECO:0007669"/>
    <property type="project" value="TreeGrafter"/>
</dbReference>
<comment type="caution">
    <text evidence="20">The sequence shown here is derived from an EMBL/GenBank/DDBJ whole genome shotgun (WGS) entry which is preliminary data.</text>
</comment>
<dbReference type="SUPFAM" id="SSF81653">
    <property type="entry name" value="Calcium ATPase, transduction domain A"/>
    <property type="match status" value="1"/>
</dbReference>
<dbReference type="InterPro" id="IPR006539">
    <property type="entry name" value="P-type_ATPase_IV"/>
</dbReference>
<comment type="cofactor">
    <cofactor evidence="15">
        <name>Mg(2+)</name>
        <dbReference type="ChEBI" id="CHEBI:18420"/>
    </cofactor>
</comment>
<feature type="binding site" evidence="14">
    <location>
        <position position="704"/>
    </location>
    <ligand>
        <name>ATP</name>
        <dbReference type="ChEBI" id="CHEBI:30616"/>
    </ligand>
</feature>
<evidence type="ECO:0000256" key="6">
    <source>
        <dbReference type="ARBA" id="ARBA00022741"/>
    </source>
</evidence>
<feature type="binding site" evidence="14">
    <location>
        <position position="705"/>
    </location>
    <ligand>
        <name>ATP</name>
        <dbReference type="ChEBI" id="CHEBI:30616"/>
    </ligand>
</feature>
<comment type="catalytic activity">
    <reaction evidence="12 16">
        <text>ATP + H2O + phospholipidSide 1 = ADP + phosphate + phospholipidSide 2.</text>
        <dbReference type="EC" id="7.6.2.1"/>
    </reaction>
</comment>
<feature type="binding site" evidence="14">
    <location>
        <position position="527"/>
    </location>
    <ligand>
        <name>ATP</name>
        <dbReference type="ChEBI" id="CHEBI:30616"/>
    </ligand>
</feature>
<keyword evidence="4 16" id="KW-0812">Transmembrane</keyword>
<feature type="domain" description="P-type ATPase C-terminal" evidence="19">
    <location>
        <begin position="800"/>
        <end position="1012"/>
    </location>
</feature>
<feature type="binding site" evidence="14">
    <location>
        <position position="413"/>
    </location>
    <ligand>
        <name>ATP</name>
        <dbReference type="ChEBI" id="CHEBI:30616"/>
    </ligand>
</feature>
<dbReference type="PANTHER" id="PTHR24092:SF175">
    <property type="entry name" value="PHOSPHOLIPID-TRANSPORTING ATPASE"/>
    <property type="match status" value="1"/>
</dbReference>
<dbReference type="InterPro" id="IPR023214">
    <property type="entry name" value="HAD_sf"/>
</dbReference>
<dbReference type="PANTHER" id="PTHR24092">
    <property type="entry name" value="PROBABLE PHOSPHOLIPID-TRANSPORTING ATPASE"/>
    <property type="match status" value="1"/>
</dbReference>
<dbReference type="InterPro" id="IPR001757">
    <property type="entry name" value="P_typ_ATPase"/>
</dbReference>
<feature type="transmembrane region" description="Helical" evidence="16">
    <location>
        <begin position="95"/>
        <end position="113"/>
    </location>
</feature>
<feature type="transmembrane region" description="Helical" evidence="16">
    <location>
        <begin position="941"/>
        <end position="968"/>
    </location>
</feature>
<feature type="active site" description="4-aspartylphosphate intermediate" evidence="13">
    <location>
        <position position="411"/>
    </location>
</feature>
<organism evidence="20 21">
    <name type="scientific">Cotesia congregata</name>
    <name type="common">Parasitoid wasp</name>
    <name type="synonym">Apanteles congregatus</name>
    <dbReference type="NCBI Taxonomy" id="51543"/>
    <lineage>
        <taxon>Eukaryota</taxon>
        <taxon>Metazoa</taxon>
        <taxon>Ecdysozoa</taxon>
        <taxon>Arthropoda</taxon>
        <taxon>Hexapoda</taxon>
        <taxon>Insecta</taxon>
        <taxon>Pterygota</taxon>
        <taxon>Neoptera</taxon>
        <taxon>Endopterygota</taxon>
        <taxon>Hymenoptera</taxon>
        <taxon>Apocrita</taxon>
        <taxon>Ichneumonoidea</taxon>
        <taxon>Braconidae</taxon>
        <taxon>Microgastrinae</taxon>
        <taxon>Cotesia</taxon>
    </lineage>
</organism>
<dbReference type="GO" id="GO:0005783">
    <property type="term" value="C:endoplasmic reticulum"/>
    <property type="evidence" value="ECO:0007669"/>
    <property type="project" value="TreeGrafter"/>
</dbReference>
<keyword evidence="11 16" id="KW-0472">Membrane</keyword>
<evidence type="ECO:0000256" key="7">
    <source>
        <dbReference type="ARBA" id="ARBA00022840"/>
    </source>
</evidence>
<dbReference type="Pfam" id="PF16209">
    <property type="entry name" value="PhoLip_ATPase_N"/>
    <property type="match status" value="1"/>
</dbReference>
<dbReference type="GO" id="GO:0005524">
    <property type="term" value="F:ATP binding"/>
    <property type="evidence" value="ECO:0007669"/>
    <property type="project" value="UniProtKB-UniRule"/>
</dbReference>
<comment type="similarity">
    <text evidence="3 16">Belongs to the cation transport ATPase (P-type) (TC 3.A.3) family. Type IV subfamily.</text>
</comment>
<feature type="binding site" evidence="14">
    <location>
        <position position="412"/>
    </location>
    <ligand>
        <name>ATP</name>
        <dbReference type="ChEBI" id="CHEBI:30616"/>
    </ligand>
</feature>
<evidence type="ECO:0000313" key="21">
    <source>
        <dbReference type="Proteomes" id="UP000786811"/>
    </source>
</evidence>
<feature type="binding site" evidence="15">
    <location>
        <position position="413"/>
    </location>
    <ligand>
        <name>Mg(2+)</name>
        <dbReference type="ChEBI" id="CHEBI:18420"/>
    </ligand>
</feature>
<dbReference type="GO" id="GO:0140326">
    <property type="term" value="F:ATPase-coupled intramembrane lipid transporter activity"/>
    <property type="evidence" value="ECO:0007669"/>
    <property type="project" value="UniProtKB-EC"/>
</dbReference>
<dbReference type="InterPro" id="IPR023299">
    <property type="entry name" value="ATPase_P-typ_cyto_dom_N"/>
</dbReference>
<feature type="binding site" evidence="14">
    <location>
        <position position="797"/>
    </location>
    <ligand>
        <name>ATP</name>
        <dbReference type="ChEBI" id="CHEBI:30616"/>
    </ligand>
</feature>
<keyword evidence="10 16" id="KW-1133">Transmembrane helix</keyword>
<dbReference type="PROSITE" id="PS00154">
    <property type="entry name" value="ATPASE_E1_E2"/>
    <property type="match status" value="1"/>
</dbReference>
<evidence type="ECO:0000256" key="8">
    <source>
        <dbReference type="ARBA" id="ARBA00022842"/>
    </source>
</evidence>
<keyword evidence="6 14" id="KW-0547">Nucleotide-binding</keyword>
<feature type="binding site" evidence="14">
    <location>
        <position position="622"/>
    </location>
    <ligand>
        <name>ATP</name>
        <dbReference type="ChEBI" id="CHEBI:30616"/>
    </ligand>
</feature>
<dbReference type="Gene3D" id="3.40.1110.10">
    <property type="entry name" value="Calcium-transporting ATPase, cytoplasmic domain N"/>
    <property type="match status" value="1"/>
</dbReference>
<evidence type="ECO:0000256" key="15">
    <source>
        <dbReference type="PIRSR" id="PIRSR606539-3"/>
    </source>
</evidence>
<feature type="transmembrane region" description="Helical" evidence="16">
    <location>
        <begin position="346"/>
        <end position="365"/>
    </location>
</feature>
<evidence type="ECO:0000256" key="12">
    <source>
        <dbReference type="ARBA" id="ARBA00034036"/>
    </source>
</evidence>
<evidence type="ECO:0000259" key="18">
    <source>
        <dbReference type="Pfam" id="PF16209"/>
    </source>
</evidence>
<accession>A0A8J2MXV5</accession>
<reference evidence="20" key="1">
    <citation type="submission" date="2021-04" db="EMBL/GenBank/DDBJ databases">
        <authorList>
            <person name="Chebbi M.A.C M."/>
        </authorList>
    </citation>
    <scope>NUCLEOTIDE SEQUENCE</scope>
</reference>
<evidence type="ECO:0000256" key="5">
    <source>
        <dbReference type="ARBA" id="ARBA00022723"/>
    </source>
</evidence>
<dbReference type="InterPro" id="IPR059000">
    <property type="entry name" value="ATPase_P-type_domA"/>
</dbReference>
<feature type="domain" description="P-type ATPase N-terminal" evidence="18">
    <location>
        <begin position="41"/>
        <end position="91"/>
    </location>
</feature>
<dbReference type="InterPro" id="IPR036412">
    <property type="entry name" value="HAD-like_sf"/>
</dbReference>
<evidence type="ECO:0000256" key="16">
    <source>
        <dbReference type="RuleBase" id="RU362033"/>
    </source>
</evidence>
<feature type="binding site" evidence="14">
    <location>
        <position position="791"/>
    </location>
    <ligand>
        <name>ATP</name>
        <dbReference type="ChEBI" id="CHEBI:30616"/>
    </ligand>
</feature>
<dbReference type="NCBIfam" id="TIGR01494">
    <property type="entry name" value="ATPase_P-type"/>
    <property type="match status" value="1"/>
</dbReference>
<dbReference type="Gene3D" id="2.70.150.10">
    <property type="entry name" value="Calcium-transporting ATPase, cytoplasmic transduction domain A"/>
    <property type="match status" value="1"/>
</dbReference>
<dbReference type="InterPro" id="IPR023298">
    <property type="entry name" value="ATPase_P-typ_TM_dom_sf"/>
</dbReference>
<evidence type="ECO:0000256" key="3">
    <source>
        <dbReference type="ARBA" id="ARBA00008109"/>
    </source>
</evidence>
<feature type="binding site" evidence="15">
    <location>
        <position position="411"/>
    </location>
    <ligand>
        <name>Mg(2+)</name>
        <dbReference type="ChEBI" id="CHEBI:18420"/>
    </ligand>
</feature>
<dbReference type="Pfam" id="PF13246">
    <property type="entry name" value="Cation_ATPase"/>
    <property type="match status" value="1"/>
</dbReference>
<feature type="domain" description="P-type ATPase A" evidence="17">
    <location>
        <begin position="132"/>
        <end position="196"/>
    </location>
</feature>
<feature type="transmembrane region" description="Helical" evidence="16">
    <location>
        <begin position="296"/>
        <end position="317"/>
    </location>
</feature>
<dbReference type="GO" id="GO:0000287">
    <property type="term" value="F:magnesium ion binding"/>
    <property type="evidence" value="ECO:0007669"/>
    <property type="project" value="UniProtKB-UniRule"/>
</dbReference>
<comment type="subcellular location">
    <subcellularLocation>
        <location evidence="2">Endomembrane system</location>
    </subcellularLocation>
    <subcellularLocation>
        <location evidence="1 16">Membrane</location>
        <topology evidence="1 16">Multi-pass membrane protein</topology>
    </subcellularLocation>
</comment>
<evidence type="ECO:0000256" key="4">
    <source>
        <dbReference type="ARBA" id="ARBA00022692"/>
    </source>
</evidence>
<dbReference type="Pfam" id="PF00122">
    <property type="entry name" value="E1-E2_ATPase"/>
    <property type="match status" value="1"/>
</dbReference>
<feature type="binding site" evidence="14">
    <location>
        <position position="568"/>
    </location>
    <ligand>
        <name>ATP</name>
        <dbReference type="ChEBI" id="CHEBI:30616"/>
    </ligand>
</feature>
<dbReference type="GO" id="GO:0045332">
    <property type="term" value="P:phospholipid translocation"/>
    <property type="evidence" value="ECO:0007669"/>
    <property type="project" value="TreeGrafter"/>
</dbReference>
<feature type="transmembrane region" description="Helical" evidence="16">
    <location>
        <begin position="914"/>
        <end position="934"/>
    </location>
</feature>
<evidence type="ECO:0000256" key="1">
    <source>
        <dbReference type="ARBA" id="ARBA00004141"/>
    </source>
</evidence>
<keyword evidence="9 16" id="KW-1278">Translocase</keyword>
<dbReference type="SUPFAM" id="SSF81660">
    <property type="entry name" value="Metal cation-transporting ATPase, ATP-binding domain N"/>
    <property type="match status" value="1"/>
</dbReference>
<feature type="binding site" evidence="14">
    <location>
        <position position="591"/>
    </location>
    <ligand>
        <name>ATP</name>
        <dbReference type="ChEBI" id="CHEBI:30616"/>
    </ligand>
</feature>
<evidence type="ECO:0000256" key="10">
    <source>
        <dbReference type="ARBA" id="ARBA00022989"/>
    </source>
</evidence>
<dbReference type="SUPFAM" id="SSF56784">
    <property type="entry name" value="HAD-like"/>
    <property type="match status" value="1"/>
</dbReference>
<dbReference type="Proteomes" id="UP000786811">
    <property type="component" value="Unassembled WGS sequence"/>
</dbReference>